<dbReference type="AlphaFoldDB" id="A0A101HZ28"/>
<protein>
    <submittedName>
        <fullName evidence="3">DNA polymerase IV (Family X)-like protein</fullName>
    </submittedName>
</protein>
<proteinExistence type="predicted"/>
<dbReference type="SUPFAM" id="SSF47802">
    <property type="entry name" value="DNA polymerase beta, N-terminal domain-like"/>
    <property type="match status" value="1"/>
</dbReference>
<reference evidence="4" key="2">
    <citation type="journal article" date="2015" name="MBio">
        <title>Genome-Resolved Metagenomic Analysis Reveals Roles for Candidate Phyla and Other Microbial Community Members in Biogeochemical Transformations in Oil Reservoirs.</title>
        <authorList>
            <person name="Hu P."/>
            <person name="Tom L."/>
            <person name="Singh A."/>
            <person name="Thomas B.C."/>
            <person name="Baker B.J."/>
            <person name="Piceno Y.M."/>
            <person name="Andersen G.L."/>
            <person name="Banfield J.F."/>
        </authorList>
    </citation>
    <scope>NUCLEOTIDE SEQUENCE [LARGE SCALE GENOMIC DNA]</scope>
</reference>
<reference evidence="3" key="1">
    <citation type="journal article" date="2015" name="MBio">
        <title>Genome-resolved metagenomic analysis reveals roles for candidate phyla and other microbial community members in biogeochemical transformations in oil reservoirs.</title>
        <authorList>
            <person name="Hu P."/>
            <person name="Tom L."/>
            <person name="Singh A."/>
            <person name="Thomas B.C."/>
            <person name="Baker B.J."/>
            <person name="Piceno Y.M."/>
            <person name="Andersen G.L."/>
            <person name="Banfield J.F."/>
        </authorList>
    </citation>
    <scope>NUCLEOTIDE SEQUENCE [LARGE SCALE GENOMIC DNA]</scope>
    <source>
        <strain evidence="3">46_70</strain>
    </source>
</reference>
<dbReference type="InterPro" id="IPR027421">
    <property type="entry name" value="DNA_pol_lamdba_lyase_dom_sf"/>
</dbReference>
<evidence type="ECO:0000313" key="3">
    <source>
        <dbReference type="EMBL" id="KUK85771.1"/>
    </source>
</evidence>
<comment type="caution">
    <text evidence="3">The sequence shown here is derived from an EMBL/GenBank/DDBJ whole genome shotgun (WGS) entry which is preliminary data.</text>
</comment>
<gene>
    <name evidence="2" type="ORF">DIT26_00910</name>
    <name evidence="3" type="ORF">XE02_1457</name>
</gene>
<dbReference type="Pfam" id="PF14716">
    <property type="entry name" value="HHH_8"/>
    <property type="match status" value="1"/>
</dbReference>
<dbReference type="InterPro" id="IPR010996">
    <property type="entry name" value="HHH_MUS81"/>
</dbReference>
<feature type="domain" description="Crossover junction endonuclease MUS81-like HHH" evidence="1">
    <location>
        <begin position="1"/>
        <end position="76"/>
    </location>
</feature>
<name>A0A101HZ28_9BACT</name>
<accession>A0A101HZ28</accession>
<dbReference type="PATRIC" id="fig|1236046.5.peg.1540"/>
<evidence type="ECO:0000313" key="2">
    <source>
        <dbReference type="EMBL" id="HCO69143.1"/>
    </source>
</evidence>
<reference evidence="2 5" key="3">
    <citation type="journal article" date="2018" name="Nat. Biotechnol.">
        <title>A standardized bacterial taxonomy based on genome phylogeny substantially revises the tree of life.</title>
        <authorList>
            <person name="Parks D.H."/>
            <person name="Chuvochina M."/>
            <person name="Waite D.W."/>
            <person name="Rinke C."/>
            <person name="Skarshewski A."/>
            <person name="Chaumeil P.A."/>
            <person name="Hugenholtz P."/>
        </authorList>
    </citation>
    <scope>NUCLEOTIDE SEQUENCE [LARGE SCALE GENOMIC DNA]</scope>
    <source>
        <strain evidence="2">UBA9905</strain>
    </source>
</reference>
<dbReference type="Gene3D" id="1.10.150.110">
    <property type="entry name" value="DNA polymerase beta, N-terminal domain-like"/>
    <property type="match status" value="1"/>
</dbReference>
<evidence type="ECO:0000313" key="5">
    <source>
        <dbReference type="Proteomes" id="UP000264215"/>
    </source>
</evidence>
<evidence type="ECO:0000259" key="1">
    <source>
        <dbReference type="Pfam" id="PF14716"/>
    </source>
</evidence>
<evidence type="ECO:0000313" key="4">
    <source>
        <dbReference type="Proteomes" id="UP000055014"/>
    </source>
</evidence>
<dbReference type="EMBL" id="LGGW01000188">
    <property type="protein sequence ID" value="KUK85771.1"/>
    <property type="molecule type" value="Genomic_DNA"/>
</dbReference>
<dbReference type="Proteomes" id="UP000264215">
    <property type="component" value="Unassembled WGS sequence"/>
</dbReference>
<organism evidence="3 4">
    <name type="scientific">Mesotoga infera</name>
    <dbReference type="NCBI Taxonomy" id="1236046"/>
    <lineage>
        <taxon>Bacteria</taxon>
        <taxon>Thermotogati</taxon>
        <taxon>Thermotogota</taxon>
        <taxon>Thermotogae</taxon>
        <taxon>Kosmotogales</taxon>
        <taxon>Kosmotogaceae</taxon>
        <taxon>Mesotoga</taxon>
    </lineage>
</organism>
<dbReference type="Proteomes" id="UP000055014">
    <property type="component" value="Unassembled WGS sequence"/>
</dbReference>
<sequence>MRKEELAMQFDLLSRLLKVNRDNPFKVRTYEFAARVIRSNLPSGQLTSDDIAGISSIKGIGKAVKEKSLEFLECGKINKTSELKNMMPAAIYLLAFHDLIDPEVISFIWKDMGLEEPSEIVDFLVTRKENLKLSQDRLSKIESLLLEIQT</sequence>
<dbReference type="EMBL" id="DQBS01000021">
    <property type="protein sequence ID" value="HCO69143.1"/>
    <property type="molecule type" value="Genomic_DNA"/>
</dbReference>